<dbReference type="AlphaFoldDB" id="A0A7W8D1J7"/>
<organism evidence="1 3">
    <name type="scientific">Faecalicoccus acidiformans</name>
    <dbReference type="NCBI Taxonomy" id="915173"/>
    <lineage>
        <taxon>Bacteria</taxon>
        <taxon>Bacillati</taxon>
        <taxon>Bacillota</taxon>
        <taxon>Erysipelotrichia</taxon>
        <taxon>Erysipelotrichales</taxon>
        <taxon>Erysipelotrichaceae</taxon>
        <taxon>Faecalicoccus</taxon>
    </lineage>
</organism>
<evidence type="ECO:0000313" key="1">
    <source>
        <dbReference type="EMBL" id="MBB5185550.1"/>
    </source>
</evidence>
<evidence type="ECO:0000313" key="4">
    <source>
        <dbReference type="Proteomes" id="UP000775500"/>
    </source>
</evidence>
<reference evidence="1 3" key="1">
    <citation type="submission" date="2020-08" db="EMBL/GenBank/DDBJ databases">
        <title>Genomic Encyclopedia of Type Strains, Phase IV (KMG-IV): sequencing the most valuable type-strain genomes for metagenomic binning, comparative biology and taxonomic classification.</title>
        <authorList>
            <person name="Goeker M."/>
        </authorList>
    </citation>
    <scope>NUCLEOTIDE SEQUENCE [LARGE SCALE GENOMIC DNA]</scope>
    <source>
        <strain evidence="1 3">DSM 26963</strain>
    </source>
</reference>
<name>A0A7W8D1J7_9FIRM</name>
<gene>
    <name evidence="2" type="ORF">H5982_08200</name>
    <name evidence="1" type="ORF">HNQ43_001614</name>
</gene>
<comment type="caution">
    <text evidence="1">The sequence shown here is derived from an EMBL/GenBank/DDBJ whole genome shotgun (WGS) entry which is preliminary data.</text>
</comment>
<evidence type="ECO:0000313" key="2">
    <source>
        <dbReference type="EMBL" id="MBM6832075.1"/>
    </source>
</evidence>
<accession>A0A7W8D1J7</accession>
<keyword evidence="4" id="KW-1185">Reference proteome</keyword>
<evidence type="ECO:0000313" key="3">
    <source>
        <dbReference type="Proteomes" id="UP000521313"/>
    </source>
</evidence>
<dbReference type="Proteomes" id="UP000521313">
    <property type="component" value="Unassembled WGS sequence"/>
</dbReference>
<reference evidence="2 4" key="3">
    <citation type="journal article" date="2021" name="Sci. Rep.">
        <title>The distribution of antibiotic resistance genes in chicken gut microbiota commensals.</title>
        <authorList>
            <person name="Juricova H."/>
            <person name="Matiasovicova J."/>
            <person name="Kubasova T."/>
            <person name="Cejkova D."/>
            <person name="Rychlik I."/>
        </authorList>
    </citation>
    <scope>NUCLEOTIDE SEQUENCE [LARGE SCALE GENOMIC DNA]</scope>
    <source>
        <strain evidence="2 4">An423</strain>
    </source>
</reference>
<reference evidence="2" key="2">
    <citation type="submission" date="2020-08" db="EMBL/GenBank/DDBJ databases">
        <authorList>
            <person name="Cejkova D."/>
            <person name="Kubasova T."/>
            <person name="Jahodarova E."/>
            <person name="Rychlik I."/>
        </authorList>
    </citation>
    <scope>NUCLEOTIDE SEQUENCE</scope>
    <source>
        <strain evidence="2">An423</strain>
    </source>
</reference>
<proteinExistence type="predicted"/>
<dbReference type="EMBL" id="JACJLU010000012">
    <property type="protein sequence ID" value="MBM6832075.1"/>
    <property type="molecule type" value="Genomic_DNA"/>
</dbReference>
<protein>
    <submittedName>
        <fullName evidence="1">Uncharacterized protein</fullName>
    </submittedName>
</protein>
<sequence length="153" mass="18401">MRIKQYMDSELFIITTLDSLSSQKGKSYFDLWLKWEDLFSQIHVPIYIFTLKSENNKYIPSSKHIQVRLCSRKVFESLGVYRTKTVFTKIYEIMDPAIFLYEGKQLIQKEFRSNDHTIGEVYLKALDARYKKYVDNFRKKLTDKKEFASIKRR</sequence>
<dbReference type="Proteomes" id="UP000775500">
    <property type="component" value="Unassembled WGS sequence"/>
</dbReference>
<dbReference type="RefSeq" id="WP_183376615.1">
    <property type="nucleotide sequence ID" value="NZ_JACHHD010000017.1"/>
</dbReference>
<dbReference type="EMBL" id="JACHHD010000017">
    <property type="protein sequence ID" value="MBB5185550.1"/>
    <property type="molecule type" value="Genomic_DNA"/>
</dbReference>